<dbReference type="Pfam" id="PF00069">
    <property type="entry name" value="Pkinase"/>
    <property type="match status" value="1"/>
</dbReference>
<reference evidence="3" key="1">
    <citation type="journal article" date="2020" name="Stud. Mycol.">
        <title>101 Dothideomycetes genomes: a test case for predicting lifestyles and emergence of pathogens.</title>
        <authorList>
            <person name="Haridas S."/>
            <person name="Albert R."/>
            <person name="Binder M."/>
            <person name="Bloem J."/>
            <person name="Labutti K."/>
            <person name="Salamov A."/>
            <person name="Andreopoulos B."/>
            <person name="Baker S."/>
            <person name="Barry K."/>
            <person name="Bills G."/>
            <person name="Bluhm B."/>
            <person name="Cannon C."/>
            <person name="Castanera R."/>
            <person name="Culley D."/>
            <person name="Daum C."/>
            <person name="Ezra D."/>
            <person name="Gonzalez J."/>
            <person name="Henrissat B."/>
            <person name="Kuo A."/>
            <person name="Liang C."/>
            <person name="Lipzen A."/>
            <person name="Lutzoni F."/>
            <person name="Magnuson J."/>
            <person name="Mondo S."/>
            <person name="Nolan M."/>
            <person name="Ohm R."/>
            <person name="Pangilinan J."/>
            <person name="Park H.-J."/>
            <person name="Ramirez L."/>
            <person name="Alfaro M."/>
            <person name="Sun H."/>
            <person name="Tritt A."/>
            <person name="Yoshinaga Y."/>
            <person name="Zwiers L.-H."/>
            <person name="Turgeon B."/>
            <person name="Goodwin S."/>
            <person name="Spatafora J."/>
            <person name="Crous P."/>
            <person name="Grigoriev I."/>
        </authorList>
    </citation>
    <scope>NUCLEOTIDE SEQUENCE</scope>
    <source>
        <strain evidence="3">CBS 260.36</strain>
    </source>
</reference>
<keyword evidence="3" id="KW-0808">Transferase</keyword>
<dbReference type="InterPro" id="IPR000719">
    <property type="entry name" value="Prot_kinase_dom"/>
</dbReference>
<evidence type="ECO:0000259" key="2">
    <source>
        <dbReference type="PROSITE" id="PS50011"/>
    </source>
</evidence>
<organism evidence="3 4">
    <name type="scientific">Myriangium duriaei CBS 260.36</name>
    <dbReference type="NCBI Taxonomy" id="1168546"/>
    <lineage>
        <taxon>Eukaryota</taxon>
        <taxon>Fungi</taxon>
        <taxon>Dikarya</taxon>
        <taxon>Ascomycota</taxon>
        <taxon>Pezizomycotina</taxon>
        <taxon>Dothideomycetes</taxon>
        <taxon>Dothideomycetidae</taxon>
        <taxon>Myriangiales</taxon>
        <taxon>Myriangiaceae</taxon>
        <taxon>Myriangium</taxon>
    </lineage>
</organism>
<dbReference type="GO" id="GO:0044773">
    <property type="term" value="P:mitotic DNA damage checkpoint signaling"/>
    <property type="evidence" value="ECO:0007669"/>
    <property type="project" value="TreeGrafter"/>
</dbReference>
<dbReference type="PROSITE" id="PS50011">
    <property type="entry name" value="PROTEIN_KINASE_DOM"/>
    <property type="match status" value="1"/>
</dbReference>
<comment type="caution">
    <text evidence="3">The sequence shown here is derived from an EMBL/GenBank/DDBJ whole genome shotgun (WGS) entry which is preliminary data.</text>
</comment>
<dbReference type="EMBL" id="ML996084">
    <property type="protein sequence ID" value="KAF2153782.1"/>
    <property type="molecule type" value="Genomic_DNA"/>
</dbReference>
<dbReference type="GO" id="GO:0005634">
    <property type="term" value="C:nucleus"/>
    <property type="evidence" value="ECO:0007669"/>
    <property type="project" value="TreeGrafter"/>
</dbReference>
<keyword evidence="3" id="KW-0418">Kinase</keyword>
<evidence type="ECO:0000256" key="1">
    <source>
        <dbReference type="SAM" id="MobiDB-lite"/>
    </source>
</evidence>
<dbReference type="InterPro" id="IPR011009">
    <property type="entry name" value="Kinase-like_dom_sf"/>
</dbReference>
<keyword evidence="4" id="KW-1185">Reference proteome</keyword>
<feature type="domain" description="Protein kinase" evidence="2">
    <location>
        <begin position="216"/>
        <end position="505"/>
    </location>
</feature>
<dbReference type="GO" id="GO:0004674">
    <property type="term" value="F:protein serine/threonine kinase activity"/>
    <property type="evidence" value="ECO:0007669"/>
    <property type="project" value="TreeGrafter"/>
</dbReference>
<accession>A0A9P4J5E5</accession>
<dbReference type="OrthoDB" id="5979581at2759"/>
<gene>
    <name evidence="3" type="ORF">K461DRAFT_292495</name>
</gene>
<dbReference type="SMART" id="SM00220">
    <property type="entry name" value="S_TKc"/>
    <property type="match status" value="1"/>
</dbReference>
<evidence type="ECO:0000313" key="4">
    <source>
        <dbReference type="Proteomes" id="UP000799439"/>
    </source>
</evidence>
<dbReference type="Gene3D" id="1.10.510.10">
    <property type="entry name" value="Transferase(Phosphotransferase) domain 1"/>
    <property type="match status" value="1"/>
</dbReference>
<proteinExistence type="predicted"/>
<dbReference type="SUPFAM" id="SSF56112">
    <property type="entry name" value="Protein kinase-like (PK-like)"/>
    <property type="match status" value="1"/>
</dbReference>
<sequence>MAVRPPRHAHQEKQIQRSSTKVPLYSRPYPNISITSSTQRSEAEWQDSEETDPDHPRETEIWSGWFHFIPEGPEFPHKGWRVGCGRPCKTSEAGDVEFLLTSGRNYKVRGCHAAFEFLREQEAFVLKAKHNNTIVTVNGTDVTTLPGGFSLVGLQEFWIMFGELKYKFEFADMSTEHARRNQKLLLDQCFQRLRWPAPHESILGTMTNIIRTAGIYTIHALAAFTGRTTVRKGTNRLTNEVVAVKTKLQTPENQPFLTDEANLYRRIKLELRNVRGADHVMQYVDVVFEHGPEYPGIQERFLVWTPFVHGTFADLLYHHWSHKLYTPDQLLEFYRQAIVGIEALHGTGWVHRDIKPENIGYSQVSPPHVVILDLESAIKLNDVPGMRIVAMPNVVGTVGYHAPEMEQIGRFYDQPVDMWAIGCVGVELFSNNMSWRCGDANPWGLPTASQTPAYQEAAKLRFSRQLQSFLQAPEGSLFRLFACLLAHVDAPRLKAHEALRAVERIQQSRGQLILREPGQRRLGQ</sequence>
<evidence type="ECO:0000313" key="3">
    <source>
        <dbReference type="EMBL" id="KAF2153782.1"/>
    </source>
</evidence>
<dbReference type="PANTHER" id="PTHR44167">
    <property type="entry name" value="OVARIAN-SPECIFIC SERINE/THREONINE-PROTEIN KINASE LOK-RELATED"/>
    <property type="match status" value="1"/>
</dbReference>
<dbReference type="GO" id="GO:0005524">
    <property type="term" value="F:ATP binding"/>
    <property type="evidence" value="ECO:0007669"/>
    <property type="project" value="InterPro"/>
</dbReference>
<dbReference type="PANTHER" id="PTHR44167:SF30">
    <property type="entry name" value="PHOSPHORYLASE KINASE"/>
    <property type="match status" value="1"/>
</dbReference>
<dbReference type="Proteomes" id="UP000799439">
    <property type="component" value="Unassembled WGS sequence"/>
</dbReference>
<dbReference type="AlphaFoldDB" id="A0A9P4J5E5"/>
<name>A0A9P4J5E5_9PEZI</name>
<protein>
    <submittedName>
        <fullName evidence="3">Kinase-like protein</fullName>
    </submittedName>
</protein>
<dbReference type="CDD" id="cd00180">
    <property type="entry name" value="PKc"/>
    <property type="match status" value="1"/>
</dbReference>
<feature type="region of interest" description="Disordered" evidence="1">
    <location>
        <begin position="1"/>
        <end position="56"/>
    </location>
</feature>